<name>A0A6J4D1G6_9HELI</name>
<dbReference type="EMBL" id="AP019774">
    <property type="protein sequence ID" value="BCD70843.1"/>
    <property type="molecule type" value="Genomic_DNA"/>
</dbReference>
<keyword evidence="4 5" id="KW-0808">Transferase</keyword>
<evidence type="ECO:0000256" key="5">
    <source>
        <dbReference type="HAMAP-Rule" id="MF_01984"/>
    </source>
</evidence>
<dbReference type="Proteomes" id="UP000509742">
    <property type="component" value="Chromosome"/>
</dbReference>
<dbReference type="Pfam" id="PF02441">
    <property type="entry name" value="Flavoprotein"/>
    <property type="match status" value="1"/>
</dbReference>
<feature type="binding site" evidence="5">
    <location>
        <begin position="88"/>
        <end position="91"/>
    </location>
    <ligand>
        <name>FMN</name>
        <dbReference type="ChEBI" id="CHEBI:58210"/>
    </ligand>
</feature>
<evidence type="ECO:0000313" key="7">
    <source>
        <dbReference type="EMBL" id="BCD46512.1"/>
    </source>
</evidence>
<sequence length="188" mass="20874">MKLVVGISGASGIQLAWRFLECVPTEIDLFIVLSPHAQQVARSEMNIDLKQMLKNWHRPLQLFNHKQIDAPIASGSFGIDAMAIIPASLNTLSKIAHGICDDLLSRVAAVVLKEQKKLLLAPRELPLHSIALENLLILAKAQAIIAPPLLTYYTQPKNLKDMELFLVGKWLDALGITHCLYPRWKANA</sequence>
<keyword evidence="2 5" id="KW-0285">Flavoprotein</keyword>
<dbReference type="NCBIfam" id="TIGR00421">
    <property type="entry name" value="ubiX_pad"/>
    <property type="match status" value="1"/>
</dbReference>
<evidence type="ECO:0000256" key="1">
    <source>
        <dbReference type="ARBA" id="ARBA00022602"/>
    </source>
</evidence>
<dbReference type="EC" id="2.5.1.129" evidence="5"/>
<dbReference type="SUPFAM" id="SSF52507">
    <property type="entry name" value="Homo-oligomeric flavin-containing Cys decarboxylases, HFCD"/>
    <property type="match status" value="1"/>
</dbReference>
<dbReference type="Proteomes" id="UP000317935">
    <property type="component" value="Chromosome"/>
</dbReference>
<evidence type="ECO:0000313" key="8">
    <source>
        <dbReference type="EMBL" id="BCD70843.1"/>
    </source>
</evidence>
<keyword evidence="3 5" id="KW-0288">FMN</keyword>
<evidence type="ECO:0000313" key="10">
    <source>
        <dbReference type="Proteomes" id="UP000509742"/>
    </source>
</evidence>
<dbReference type="InterPro" id="IPR004507">
    <property type="entry name" value="UbiX-like"/>
</dbReference>
<accession>A0A6J4D1G6</accession>
<proteinExistence type="inferred from homology"/>
<dbReference type="GeneID" id="56928904"/>
<dbReference type="AlphaFoldDB" id="A0A6J4D1G6"/>
<reference evidence="7 10" key="2">
    <citation type="submission" date="2020-04" db="EMBL/GenBank/DDBJ databases">
        <title>Genomic analysis of gastric non-Helicobacter pylori Helicobacters isolated in Japan.</title>
        <authorList>
            <person name="Suzuki M."/>
            <person name="Rimbara E."/>
        </authorList>
    </citation>
    <scope>NUCLEOTIDE SEQUENCE [LARGE SCALE GENOMIC DNA]</scope>
    <source>
        <strain evidence="7 10">NHP19-0020</strain>
    </source>
</reference>
<feature type="binding site" evidence="5">
    <location>
        <position position="100"/>
    </location>
    <ligand>
        <name>FMN</name>
        <dbReference type="ChEBI" id="CHEBI:58210"/>
    </ligand>
</feature>
<evidence type="ECO:0000256" key="4">
    <source>
        <dbReference type="ARBA" id="ARBA00022679"/>
    </source>
</evidence>
<keyword evidence="8" id="KW-0456">Lyase</keyword>
<organism evidence="8 9">
    <name type="scientific">Helicobacter suis</name>
    <dbReference type="NCBI Taxonomy" id="104628"/>
    <lineage>
        <taxon>Bacteria</taxon>
        <taxon>Pseudomonadati</taxon>
        <taxon>Campylobacterota</taxon>
        <taxon>Epsilonproteobacteria</taxon>
        <taxon>Campylobacterales</taxon>
        <taxon>Helicobacteraceae</taxon>
        <taxon>Helicobacter</taxon>
    </lineage>
</organism>
<feature type="binding site" evidence="5">
    <location>
        <position position="34"/>
    </location>
    <ligand>
        <name>FMN</name>
        <dbReference type="ChEBI" id="CHEBI:58210"/>
    </ligand>
</feature>
<keyword evidence="10" id="KW-1185">Reference proteome</keyword>
<protein>
    <recommendedName>
        <fullName evidence="5">Flavin prenyltransferase UbiX</fullName>
        <ecNumber evidence="5">2.5.1.129</ecNumber>
    </recommendedName>
</protein>
<feature type="binding site" evidence="5">
    <location>
        <position position="169"/>
    </location>
    <ligand>
        <name>dimethylallyl phosphate</name>
        <dbReference type="ChEBI" id="CHEBI:88052"/>
    </ligand>
</feature>
<dbReference type="EMBL" id="AP023036">
    <property type="protein sequence ID" value="BCD46512.1"/>
    <property type="molecule type" value="Genomic_DNA"/>
</dbReference>
<dbReference type="RefSeq" id="WP_006563819.1">
    <property type="nucleotide sequence ID" value="NZ_AP019774.1"/>
</dbReference>
<evidence type="ECO:0000259" key="6">
    <source>
        <dbReference type="Pfam" id="PF02441"/>
    </source>
</evidence>
<feature type="binding site" evidence="5">
    <location>
        <begin position="9"/>
        <end position="11"/>
    </location>
    <ligand>
        <name>FMN</name>
        <dbReference type="ChEBI" id="CHEBI:58210"/>
    </ligand>
</feature>
<comment type="similarity">
    <text evidence="5">Belongs to the UbiX/PAD1 family.</text>
</comment>
<evidence type="ECO:0000256" key="2">
    <source>
        <dbReference type="ARBA" id="ARBA00022630"/>
    </source>
</evidence>
<feature type="binding site" evidence="5">
    <location>
        <position position="153"/>
    </location>
    <ligand>
        <name>dimethylallyl phosphate</name>
        <dbReference type="ChEBI" id="CHEBI:88052"/>
    </ligand>
</feature>
<feature type="domain" description="Flavoprotein" evidence="6">
    <location>
        <begin position="1"/>
        <end position="174"/>
    </location>
</feature>
<reference evidence="8 9" key="1">
    <citation type="submission" date="2019-06" db="EMBL/GenBank/DDBJ databases">
        <title>Complete genome sequence of Helicobacter suis SNTW101c.</title>
        <authorList>
            <person name="Rimbara E."/>
            <person name="Suzuki M."/>
            <person name="Matsui H."/>
            <person name="Nakamura M."/>
            <person name="Mori S."/>
            <person name="Shibayama K."/>
        </authorList>
    </citation>
    <scope>NUCLEOTIDE SEQUENCE [LARGE SCALE GENOMIC DNA]</scope>
    <source>
        <strain evidence="8 9">SNTW101c</strain>
    </source>
</reference>
<feature type="binding site" evidence="5">
    <location>
        <position position="123"/>
    </location>
    <ligand>
        <name>FMN</name>
        <dbReference type="ChEBI" id="CHEBI:58210"/>
    </ligand>
</feature>
<gene>
    <name evidence="8" type="primary">paaD</name>
    <name evidence="5" type="synonym">ubiX</name>
    <name evidence="7" type="ORF">NHP190020_15510</name>
    <name evidence="8" type="ORF">SNTW_14880</name>
</gene>
<dbReference type="InterPro" id="IPR003382">
    <property type="entry name" value="Flavoprotein"/>
</dbReference>
<dbReference type="HAMAP" id="MF_01984">
    <property type="entry name" value="ubiX_pad"/>
    <property type="match status" value="1"/>
</dbReference>
<evidence type="ECO:0000256" key="3">
    <source>
        <dbReference type="ARBA" id="ARBA00022643"/>
    </source>
</evidence>
<keyword evidence="1 5" id="KW-0637">Prenyltransferase</keyword>
<comment type="catalytic activity">
    <reaction evidence="5">
        <text>dimethylallyl phosphate + FMNH2 = prenylated FMNH2 + phosphate</text>
        <dbReference type="Rhea" id="RHEA:37743"/>
        <dbReference type="ChEBI" id="CHEBI:43474"/>
        <dbReference type="ChEBI" id="CHEBI:57618"/>
        <dbReference type="ChEBI" id="CHEBI:87467"/>
        <dbReference type="ChEBI" id="CHEBI:88052"/>
        <dbReference type="EC" id="2.5.1.129"/>
    </reaction>
</comment>
<dbReference type="GO" id="GO:0106141">
    <property type="term" value="F:flavin prenyltransferase activity"/>
    <property type="evidence" value="ECO:0007669"/>
    <property type="project" value="UniProtKB-EC"/>
</dbReference>
<dbReference type="GO" id="GO:0016829">
    <property type="term" value="F:lyase activity"/>
    <property type="evidence" value="ECO:0007669"/>
    <property type="project" value="UniProtKB-KW"/>
</dbReference>
<comment type="function">
    <text evidence="5">Flavin prenyltransferase that catalyzes the synthesis of the prenylated FMN cofactor (prenyl-FMN) for 4-hydroxy-3-polyprenylbenzoic acid decarboxylase UbiD. The prenyltransferase is metal-independent and links a dimethylallyl moiety from dimethylallyl monophosphate (DMAP) to the flavin N5 and C6 atoms of FMN.</text>
</comment>
<dbReference type="Gene3D" id="3.40.50.1950">
    <property type="entry name" value="Flavin prenyltransferase-like"/>
    <property type="match status" value="1"/>
</dbReference>
<evidence type="ECO:0000313" key="9">
    <source>
        <dbReference type="Proteomes" id="UP000317935"/>
    </source>
</evidence>
<dbReference type="InterPro" id="IPR036551">
    <property type="entry name" value="Flavin_trans-like"/>
</dbReference>
<dbReference type="NCBIfam" id="NF004685">
    <property type="entry name" value="PRK06029.1"/>
    <property type="match status" value="1"/>
</dbReference>